<protein>
    <submittedName>
        <fullName evidence="1">Uncharacterized protein</fullName>
    </submittedName>
</protein>
<organism evidence="1 2">
    <name type="scientific">Myxococcus stipitatus (strain DSM 14675 / JCM 12634 / Mx s8)</name>
    <dbReference type="NCBI Taxonomy" id="1278073"/>
    <lineage>
        <taxon>Bacteria</taxon>
        <taxon>Pseudomonadati</taxon>
        <taxon>Myxococcota</taxon>
        <taxon>Myxococcia</taxon>
        <taxon>Myxococcales</taxon>
        <taxon>Cystobacterineae</taxon>
        <taxon>Myxococcaceae</taxon>
        <taxon>Myxococcus</taxon>
    </lineage>
</organism>
<dbReference type="HOGENOM" id="CLU_1561267_0_0_7"/>
<reference evidence="1 2" key="1">
    <citation type="journal article" date="2013" name="Genome Announc.">
        <title>Complete genome sequence of Myxococcus stipitatus strain DSM 14675, a fruiting myxobacterium.</title>
        <authorList>
            <person name="Huntley S."/>
            <person name="Kneip S."/>
            <person name="Treuner-Lange A."/>
            <person name="Sogaard-Andersen L."/>
        </authorList>
    </citation>
    <scope>NUCLEOTIDE SEQUENCE [LARGE SCALE GENOMIC DNA]</scope>
    <source>
        <strain evidence="2">DSM 14675 / JCM 12634 / Mx s8</strain>
    </source>
</reference>
<proteinExistence type="predicted"/>
<dbReference type="AlphaFoldDB" id="L7UAY1"/>
<accession>L7UAY1</accession>
<dbReference type="KEGG" id="msd:MYSTI_02299"/>
<dbReference type="EMBL" id="CP004025">
    <property type="protein sequence ID" value="AGC43619.1"/>
    <property type="molecule type" value="Genomic_DNA"/>
</dbReference>
<gene>
    <name evidence="1" type="ordered locus">MYSTI_02299</name>
</gene>
<name>L7UAY1_MYXSD</name>
<sequence length="171" mass="18860">MATDDLKDLMARLVERRSASGHRRESWTRVSKELFQKLEALVKEANQGKGTGISLTARFANEAAWRSVPVVSIAFDTGPLGLSSPKGQSEVPIMALGAELTFCMQMSGMATVIHGDWKLEGMPWMDAATRKSEVILLAEPVELNNIHLLRKLVADFIVKATATHWSTPEKK</sequence>
<evidence type="ECO:0000313" key="2">
    <source>
        <dbReference type="Proteomes" id="UP000011131"/>
    </source>
</evidence>
<dbReference type="PATRIC" id="fig|1278073.3.peg.2336"/>
<keyword evidence="2" id="KW-1185">Reference proteome</keyword>
<dbReference type="Proteomes" id="UP000011131">
    <property type="component" value="Chromosome"/>
</dbReference>
<evidence type="ECO:0000313" key="1">
    <source>
        <dbReference type="EMBL" id="AGC43619.1"/>
    </source>
</evidence>
<dbReference type="STRING" id="1278073.MYSTI_02299"/>
<dbReference type="RefSeq" id="WP_015347880.1">
    <property type="nucleotide sequence ID" value="NC_020126.1"/>
</dbReference>